<name>A0A183AN99_9TREM</name>
<proteinExistence type="predicted"/>
<organism evidence="6">
    <name type="scientific">Echinostoma caproni</name>
    <dbReference type="NCBI Taxonomy" id="27848"/>
    <lineage>
        <taxon>Eukaryota</taxon>
        <taxon>Metazoa</taxon>
        <taxon>Spiralia</taxon>
        <taxon>Lophotrochozoa</taxon>
        <taxon>Platyhelminthes</taxon>
        <taxon>Trematoda</taxon>
        <taxon>Digenea</taxon>
        <taxon>Plagiorchiida</taxon>
        <taxon>Echinostomata</taxon>
        <taxon>Echinostomatoidea</taxon>
        <taxon>Echinostomatidae</taxon>
        <taxon>Echinostoma</taxon>
    </lineage>
</organism>
<dbReference type="InterPro" id="IPR003578">
    <property type="entry name" value="Small_GTPase_Rho"/>
</dbReference>
<feature type="compositionally biased region" description="Polar residues" evidence="3">
    <location>
        <begin position="12"/>
        <end position="37"/>
    </location>
</feature>
<feature type="compositionally biased region" description="Polar residues" evidence="3">
    <location>
        <begin position="171"/>
        <end position="191"/>
    </location>
</feature>
<dbReference type="SUPFAM" id="SSF52540">
    <property type="entry name" value="P-loop containing nucleoside triphosphate hydrolases"/>
    <property type="match status" value="1"/>
</dbReference>
<dbReference type="GO" id="GO:0005525">
    <property type="term" value="F:GTP binding"/>
    <property type="evidence" value="ECO:0007669"/>
    <property type="project" value="UniProtKB-KW"/>
</dbReference>
<dbReference type="GO" id="GO:0003924">
    <property type="term" value="F:GTPase activity"/>
    <property type="evidence" value="ECO:0007669"/>
    <property type="project" value="InterPro"/>
</dbReference>
<dbReference type="InterPro" id="IPR027417">
    <property type="entry name" value="P-loop_NTPase"/>
</dbReference>
<dbReference type="OrthoDB" id="8830751at2759"/>
<protein>
    <submittedName>
        <fullName evidence="6">Ras-associating domain-containing protein</fullName>
    </submittedName>
</protein>
<dbReference type="GO" id="GO:0007264">
    <property type="term" value="P:small GTPase-mediated signal transduction"/>
    <property type="evidence" value="ECO:0007669"/>
    <property type="project" value="InterPro"/>
</dbReference>
<evidence type="ECO:0000313" key="6">
    <source>
        <dbReference type="WBParaSite" id="ECPE_0000846001-mRNA-1"/>
    </source>
</evidence>
<dbReference type="WBParaSite" id="ECPE_0000846001-mRNA-1">
    <property type="protein sequence ID" value="ECPE_0000846001-mRNA-1"/>
    <property type="gene ID" value="ECPE_0000846001"/>
</dbReference>
<gene>
    <name evidence="4" type="ORF">ECPE_LOCUS8434</name>
</gene>
<feature type="compositionally biased region" description="Low complexity" evidence="3">
    <location>
        <begin position="45"/>
        <end position="62"/>
    </location>
</feature>
<dbReference type="AlphaFoldDB" id="A0A183AN99"/>
<evidence type="ECO:0000313" key="4">
    <source>
        <dbReference type="EMBL" id="VDP83514.1"/>
    </source>
</evidence>
<evidence type="ECO:0000256" key="3">
    <source>
        <dbReference type="SAM" id="MobiDB-lite"/>
    </source>
</evidence>
<dbReference type="SMART" id="SM00174">
    <property type="entry name" value="RHO"/>
    <property type="match status" value="1"/>
</dbReference>
<reference evidence="6" key="1">
    <citation type="submission" date="2016-06" db="UniProtKB">
        <authorList>
            <consortium name="WormBaseParasite"/>
        </authorList>
    </citation>
    <scope>IDENTIFICATION</scope>
</reference>
<dbReference type="Pfam" id="PF00071">
    <property type="entry name" value="Ras"/>
    <property type="match status" value="1"/>
</dbReference>
<evidence type="ECO:0000313" key="5">
    <source>
        <dbReference type="Proteomes" id="UP000272942"/>
    </source>
</evidence>
<accession>A0A183AN99</accession>
<feature type="region of interest" description="Disordered" evidence="3">
    <location>
        <begin position="161"/>
        <end position="207"/>
    </location>
</feature>
<feature type="region of interest" description="Disordered" evidence="3">
    <location>
        <begin position="1"/>
        <end position="62"/>
    </location>
</feature>
<dbReference type="EMBL" id="UZAN01045968">
    <property type="protein sequence ID" value="VDP83514.1"/>
    <property type="molecule type" value="Genomic_DNA"/>
</dbReference>
<dbReference type="PANTHER" id="PTHR24072">
    <property type="entry name" value="RHO FAMILY GTPASE"/>
    <property type="match status" value="1"/>
</dbReference>
<evidence type="ECO:0000256" key="1">
    <source>
        <dbReference type="ARBA" id="ARBA00022741"/>
    </source>
</evidence>
<evidence type="ECO:0000256" key="2">
    <source>
        <dbReference type="ARBA" id="ARBA00023134"/>
    </source>
</evidence>
<dbReference type="Proteomes" id="UP000272942">
    <property type="component" value="Unassembled WGS sequence"/>
</dbReference>
<keyword evidence="1" id="KW-0547">Nucleotide-binding</keyword>
<keyword evidence="5" id="KW-1185">Reference proteome</keyword>
<keyword evidence="2" id="KW-0342">GTP-binding</keyword>
<reference evidence="4 5" key="2">
    <citation type="submission" date="2018-11" db="EMBL/GenBank/DDBJ databases">
        <authorList>
            <consortium name="Pathogen Informatics"/>
        </authorList>
    </citation>
    <scope>NUCLEOTIDE SEQUENCE [LARGE SCALE GENOMIC DNA]</scope>
    <source>
        <strain evidence="4 5">Egypt</strain>
    </source>
</reference>
<sequence>MVLNPAAARTAALNSQNSQPVPNKSQMVTSKPSTSHLKSIPNGRSKSCGPSRSSSSAHPSSDVPGPALLLVGCACDLRNDIAQLLELSKQGEEPVDPKTAERLAAEVGAEAYVECSALTQKNLKTVFDLAIWCGLRVADLGGPAYRLRMFNGTENGHSMLSSNGLVVGTRSPGSSRKSASQNSNRTRTSGSFHLKPNPPPTDPLIFDQKSSDRSLWRKLLCID</sequence>
<dbReference type="InterPro" id="IPR001806">
    <property type="entry name" value="Small_GTPase"/>
</dbReference>
<dbReference type="Gene3D" id="3.40.50.300">
    <property type="entry name" value="P-loop containing nucleotide triphosphate hydrolases"/>
    <property type="match status" value="1"/>
</dbReference>